<reference evidence="1" key="2">
    <citation type="journal article" date="2020" name="Nat. Commun.">
        <title>Large-scale genome sequencing of mycorrhizal fungi provides insights into the early evolution of symbiotic traits.</title>
        <authorList>
            <person name="Miyauchi S."/>
            <person name="Kiss E."/>
            <person name="Kuo A."/>
            <person name="Drula E."/>
            <person name="Kohler A."/>
            <person name="Sanchez-Garcia M."/>
            <person name="Morin E."/>
            <person name="Andreopoulos B."/>
            <person name="Barry K.W."/>
            <person name="Bonito G."/>
            <person name="Buee M."/>
            <person name="Carver A."/>
            <person name="Chen C."/>
            <person name="Cichocki N."/>
            <person name="Clum A."/>
            <person name="Culley D."/>
            <person name="Crous P.W."/>
            <person name="Fauchery L."/>
            <person name="Girlanda M."/>
            <person name="Hayes R.D."/>
            <person name="Keri Z."/>
            <person name="LaButti K."/>
            <person name="Lipzen A."/>
            <person name="Lombard V."/>
            <person name="Magnuson J."/>
            <person name="Maillard F."/>
            <person name="Murat C."/>
            <person name="Nolan M."/>
            <person name="Ohm R.A."/>
            <person name="Pangilinan J."/>
            <person name="Pereira M.F."/>
            <person name="Perotto S."/>
            <person name="Peter M."/>
            <person name="Pfister S."/>
            <person name="Riley R."/>
            <person name="Sitrit Y."/>
            <person name="Stielow J.B."/>
            <person name="Szollosi G."/>
            <person name="Zifcakova L."/>
            <person name="Stursova M."/>
            <person name="Spatafora J.W."/>
            <person name="Tedersoo L."/>
            <person name="Vaario L.M."/>
            <person name="Yamada A."/>
            <person name="Yan M."/>
            <person name="Wang P."/>
            <person name="Xu J."/>
            <person name="Bruns T."/>
            <person name="Baldrian P."/>
            <person name="Vilgalys R."/>
            <person name="Dunand C."/>
            <person name="Henrissat B."/>
            <person name="Grigoriev I.V."/>
            <person name="Hibbett D."/>
            <person name="Nagy L.G."/>
            <person name="Martin F.M."/>
        </authorList>
    </citation>
    <scope>NUCLEOTIDE SEQUENCE</scope>
    <source>
        <strain evidence="1">P2</strain>
    </source>
</reference>
<accession>A0ACB6YYB3</accession>
<keyword evidence="2" id="KW-1185">Reference proteome</keyword>
<evidence type="ECO:0000313" key="1">
    <source>
        <dbReference type="EMBL" id="KAF9642247.1"/>
    </source>
</evidence>
<dbReference type="EMBL" id="MU118581">
    <property type="protein sequence ID" value="KAF9642247.1"/>
    <property type="molecule type" value="Genomic_DNA"/>
</dbReference>
<reference evidence="1" key="1">
    <citation type="submission" date="2019-10" db="EMBL/GenBank/DDBJ databases">
        <authorList>
            <consortium name="DOE Joint Genome Institute"/>
            <person name="Kuo A."/>
            <person name="Miyauchi S."/>
            <person name="Kiss E."/>
            <person name="Drula E."/>
            <person name="Kohler A."/>
            <person name="Sanchez-Garcia M."/>
            <person name="Andreopoulos B."/>
            <person name="Barry K.W."/>
            <person name="Bonito G."/>
            <person name="Buee M."/>
            <person name="Carver A."/>
            <person name="Chen C."/>
            <person name="Cichocki N."/>
            <person name="Clum A."/>
            <person name="Culley D."/>
            <person name="Crous P.W."/>
            <person name="Fauchery L."/>
            <person name="Girlanda M."/>
            <person name="Hayes R."/>
            <person name="Keri Z."/>
            <person name="Labutti K."/>
            <person name="Lipzen A."/>
            <person name="Lombard V."/>
            <person name="Magnuson J."/>
            <person name="Maillard F."/>
            <person name="Morin E."/>
            <person name="Murat C."/>
            <person name="Nolan M."/>
            <person name="Ohm R."/>
            <person name="Pangilinan J."/>
            <person name="Pereira M."/>
            <person name="Perotto S."/>
            <person name="Peter M."/>
            <person name="Riley R."/>
            <person name="Sitrit Y."/>
            <person name="Stielow B."/>
            <person name="Szollosi G."/>
            <person name="Zifcakova L."/>
            <person name="Stursova M."/>
            <person name="Spatafora J.W."/>
            <person name="Tedersoo L."/>
            <person name="Vaario L.-M."/>
            <person name="Yamada A."/>
            <person name="Yan M."/>
            <person name="Wang P."/>
            <person name="Xu J."/>
            <person name="Bruns T."/>
            <person name="Baldrian P."/>
            <person name="Vilgalys R."/>
            <person name="Henrissat B."/>
            <person name="Grigoriev I.V."/>
            <person name="Hibbett D."/>
            <person name="Nagy L.G."/>
            <person name="Martin F.M."/>
        </authorList>
    </citation>
    <scope>NUCLEOTIDE SEQUENCE</scope>
    <source>
        <strain evidence="1">P2</strain>
    </source>
</reference>
<evidence type="ECO:0000313" key="2">
    <source>
        <dbReference type="Proteomes" id="UP000886501"/>
    </source>
</evidence>
<comment type="caution">
    <text evidence="1">The sequence shown here is derived from an EMBL/GenBank/DDBJ whole genome shotgun (WGS) entry which is preliminary data.</text>
</comment>
<gene>
    <name evidence="1" type="ORF">BDM02DRAFT_2470886</name>
</gene>
<dbReference type="Proteomes" id="UP000886501">
    <property type="component" value="Unassembled WGS sequence"/>
</dbReference>
<proteinExistence type="predicted"/>
<sequence>MVRVEAEKQAKEKAEQKAREKAERQARERAERMKGRLERIEKEEKEKAEREAKEKADRGVKKREEEEKKKVPTSKLPSAWGSNVGKNDRSRKTSGLSQKEQKNEWGSSWDLGSIEKKDEPSGPPPIITSSIPGSILGGAGNFDIFATEKKDSPGCAEEVELRTPLTKKGKKGIDSLSNLSKVATPTEAADLGKLDILEDPGLNNASARVSISLENERFLDAEQEPSPTKPTRLVLAPEVPPEALSSTASESLKASKDVKDDVPTTPKHWPAPPLTTTHQPQIPTPAPAPAKTEPEKPLSLWERKKLNAATPPAPASSLFGGGGTMNSLSVWGDVSGGGNAESIAMPTLVGDRQSIFTDTARDRKRENQRENVTGGFLGSNPARRRNDSAQSGMTAKPVPKPAPAPAPVQQKSSGWGSWGSSVLANIASATADPDRSPSPELPPVKPKIEDPPRRFTPSQPPKSQPAGFGPLSKPGWGTGGGTGDNNVWGAGKPGPAPITQKTSTGPSWGAKPTGSMFGSGVGKNLTVDTATKSLERGLSTTGPENTPESAVEVKHVLALGGFNTKVSSRVEEKAPKAQTEETGEPVRTEEVTTPAEEDEFDRANQGKKGHVTSVA</sequence>
<name>A0ACB6YYB3_THEGA</name>
<protein>
    <submittedName>
        <fullName evidence="1">Uncharacterized protein</fullName>
    </submittedName>
</protein>
<organism evidence="1 2">
    <name type="scientific">Thelephora ganbajun</name>
    <name type="common">Ganba fungus</name>
    <dbReference type="NCBI Taxonomy" id="370292"/>
    <lineage>
        <taxon>Eukaryota</taxon>
        <taxon>Fungi</taxon>
        <taxon>Dikarya</taxon>
        <taxon>Basidiomycota</taxon>
        <taxon>Agaricomycotina</taxon>
        <taxon>Agaricomycetes</taxon>
        <taxon>Thelephorales</taxon>
        <taxon>Thelephoraceae</taxon>
        <taxon>Thelephora</taxon>
    </lineage>
</organism>